<dbReference type="Pfam" id="PF01494">
    <property type="entry name" value="FAD_binding_3"/>
    <property type="match status" value="1"/>
</dbReference>
<keyword evidence="9" id="KW-1185">Reference proteome</keyword>
<dbReference type="InterPro" id="IPR002938">
    <property type="entry name" value="FAD-bd"/>
</dbReference>
<name>A0A9W8NZ69_9AGAR</name>
<dbReference type="GO" id="GO:0016709">
    <property type="term" value="F:oxidoreductase activity, acting on paired donors, with incorporation or reduction of molecular oxygen, NAD(P)H as one donor, and incorporation of one atom of oxygen"/>
    <property type="evidence" value="ECO:0007669"/>
    <property type="project" value="UniProtKB-ARBA"/>
</dbReference>
<dbReference type="SUPFAM" id="SSF52833">
    <property type="entry name" value="Thioredoxin-like"/>
    <property type="match status" value="1"/>
</dbReference>
<feature type="region of interest" description="Disordered" evidence="6">
    <location>
        <begin position="415"/>
        <end position="443"/>
    </location>
</feature>
<comment type="caution">
    <text evidence="8">The sequence shown here is derived from an EMBL/GenBank/DDBJ whole genome shotgun (WGS) entry which is preliminary data.</text>
</comment>
<dbReference type="InterPro" id="IPR050641">
    <property type="entry name" value="RIFMO-like"/>
</dbReference>
<evidence type="ECO:0000256" key="5">
    <source>
        <dbReference type="ARBA" id="ARBA00023002"/>
    </source>
</evidence>
<dbReference type="SUPFAM" id="SSF51905">
    <property type="entry name" value="FAD/NAD(P)-binding domain"/>
    <property type="match status" value="1"/>
</dbReference>
<dbReference type="Gene3D" id="3.30.9.10">
    <property type="entry name" value="D-Amino Acid Oxidase, subunit A, domain 2"/>
    <property type="match status" value="1"/>
</dbReference>
<accession>A0A9W8NZ69</accession>
<dbReference type="PANTHER" id="PTHR43004:SF19">
    <property type="entry name" value="BINDING MONOOXYGENASE, PUTATIVE (JCVI)-RELATED"/>
    <property type="match status" value="1"/>
</dbReference>
<dbReference type="Gene3D" id="3.40.30.120">
    <property type="match status" value="1"/>
</dbReference>
<evidence type="ECO:0000256" key="1">
    <source>
        <dbReference type="ARBA" id="ARBA00001974"/>
    </source>
</evidence>
<evidence type="ECO:0000259" key="7">
    <source>
        <dbReference type="Pfam" id="PF01494"/>
    </source>
</evidence>
<keyword evidence="8" id="KW-0503">Monooxygenase</keyword>
<reference evidence="8 9" key="1">
    <citation type="journal article" date="2023" name="Proc. Natl. Acad. Sci. U.S.A.">
        <title>A global phylogenomic analysis of the shiitake genus Lentinula.</title>
        <authorList>
            <person name="Sierra-Patev S."/>
            <person name="Min B."/>
            <person name="Naranjo-Ortiz M."/>
            <person name="Looney B."/>
            <person name="Konkel Z."/>
            <person name="Slot J.C."/>
            <person name="Sakamoto Y."/>
            <person name="Steenwyk J.L."/>
            <person name="Rokas A."/>
            <person name="Carro J."/>
            <person name="Camarero S."/>
            <person name="Ferreira P."/>
            <person name="Molpeceres G."/>
            <person name="Ruiz-Duenas F.J."/>
            <person name="Serrano A."/>
            <person name="Henrissat B."/>
            <person name="Drula E."/>
            <person name="Hughes K.W."/>
            <person name="Mata J.L."/>
            <person name="Ishikawa N.K."/>
            <person name="Vargas-Isla R."/>
            <person name="Ushijima S."/>
            <person name="Smith C.A."/>
            <person name="Donoghue J."/>
            <person name="Ahrendt S."/>
            <person name="Andreopoulos W."/>
            <person name="He G."/>
            <person name="LaButti K."/>
            <person name="Lipzen A."/>
            <person name="Ng V."/>
            <person name="Riley R."/>
            <person name="Sandor L."/>
            <person name="Barry K."/>
            <person name="Martinez A.T."/>
            <person name="Xiao Y."/>
            <person name="Gibbons J.G."/>
            <person name="Terashima K."/>
            <person name="Grigoriev I.V."/>
            <person name="Hibbett D."/>
        </authorList>
    </citation>
    <scope>NUCLEOTIDE SEQUENCE [LARGE SCALE GENOMIC DNA]</scope>
    <source>
        <strain evidence="8 9">TFB7810</strain>
    </source>
</reference>
<proteinExistence type="inferred from homology"/>
<dbReference type="Proteomes" id="UP001142393">
    <property type="component" value="Unassembled WGS sequence"/>
</dbReference>
<organism evidence="8 9">
    <name type="scientific">Lentinula detonsa</name>
    <dbReference type="NCBI Taxonomy" id="2804962"/>
    <lineage>
        <taxon>Eukaryota</taxon>
        <taxon>Fungi</taxon>
        <taxon>Dikarya</taxon>
        <taxon>Basidiomycota</taxon>
        <taxon>Agaricomycotina</taxon>
        <taxon>Agaricomycetes</taxon>
        <taxon>Agaricomycetidae</taxon>
        <taxon>Agaricales</taxon>
        <taxon>Marasmiineae</taxon>
        <taxon>Omphalotaceae</taxon>
        <taxon>Lentinula</taxon>
    </lineage>
</organism>
<comment type="cofactor">
    <cofactor evidence="1">
        <name>FAD</name>
        <dbReference type="ChEBI" id="CHEBI:57692"/>
    </cofactor>
</comment>
<feature type="domain" description="FAD-binding" evidence="7">
    <location>
        <begin position="3"/>
        <end position="364"/>
    </location>
</feature>
<evidence type="ECO:0000256" key="2">
    <source>
        <dbReference type="ARBA" id="ARBA00007801"/>
    </source>
</evidence>
<dbReference type="PANTHER" id="PTHR43004">
    <property type="entry name" value="TRK SYSTEM POTASSIUM UPTAKE PROTEIN"/>
    <property type="match status" value="1"/>
</dbReference>
<evidence type="ECO:0000256" key="3">
    <source>
        <dbReference type="ARBA" id="ARBA00022630"/>
    </source>
</evidence>
<dbReference type="InterPro" id="IPR036249">
    <property type="entry name" value="Thioredoxin-like_sf"/>
</dbReference>
<sequence length="565" mass="61849">MSATVLIAGAGTSGLALALSLLRNGLSVRIVEKQLHFHPGERGAGLQSRTLELYKFLGILPDILERSVSGITLRNIQYLSAPDNGKPPRIVRAPLDSKNTPARPLTETHFLGQNRHEQLLRELILAEYGVRVELGTELQSFEQHPDHVVARLVKIVDSNPVEETVSVNWLVGADGARSVVRKQLGLSFLGETPDTEAVTGDIHVIGETLNQDQGDGLLVWIRPDDTPAGFMRPCLVPGKNLFQFIILGNKDLDLVKISSSREEMIKAFYEITGRRDIEFGELVWMGLWKPNIRMVDSFGNGRVFVVGDAAHVHSPTGGQGMNSGVQDSFNLAWKLALVEKGSAPESLLKSYSDERTPVIASMLNMTTELFRKELAPKPGQRKDFVRGPELLQLGINYRGSLLVLDEKYTDKDELVDPYRSGDDGTVRAGDRAPDAPSLTHLSPNESANTISLFDVFTTVRHTVLIFPGTAGEGFVTEVVEALREYPSNLLKSILVLPRSSSSSTSTSSFAQSALTLIDTEGYGYVNYMVAADTPTVFIVRPDGYIGALVTSGRQGVRSYFSSIFL</sequence>
<dbReference type="Gene3D" id="3.50.50.60">
    <property type="entry name" value="FAD/NAD(P)-binding domain"/>
    <property type="match status" value="1"/>
</dbReference>
<dbReference type="EMBL" id="JANVFU010000008">
    <property type="protein sequence ID" value="KAJ3743754.1"/>
    <property type="molecule type" value="Genomic_DNA"/>
</dbReference>
<dbReference type="PRINTS" id="PR00420">
    <property type="entry name" value="RNGMNOXGNASE"/>
</dbReference>
<dbReference type="GO" id="GO:0071949">
    <property type="term" value="F:FAD binding"/>
    <property type="evidence" value="ECO:0007669"/>
    <property type="project" value="InterPro"/>
</dbReference>
<keyword evidence="4" id="KW-0274">FAD</keyword>
<protein>
    <submittedName>
        <fullName evidence="8">Monooxygenase</fullName>
    </submittedName>
</protein>
<gene>
    <name evidence="8" type="ORF">DFH05DRAFT_1526090</name>
</gene>
<evidence type="ECO:0000256" key="4">
    <source>
        <dbReference type="ARBA" id="ARBA00022827"/>
    </source>
</evidence>
<dbReference type="AlphaFoldDB" id="A0A9W8NZ69"/>
<evidence type="ECO:0000313" key="8">
    <source>
        <dbReference type="EMBL" id="KAJ3743754.1"/>
    </source>
</evidence>
<feature type="compositionally biased region" description="Basic and acidic residues" evidence="6">
    <location>
        <begin position="415"/>
        <end position="433"/>
    </location>
</feature>
<dbReference type="InterPro" id="IPR036188">
    <property type="entry name" value="FAD/NAD-bd_sf"/>
</dbReference>
<comment type="similarity">
    <text evidence="2">Belongs to the PheA/TfdB FAD monooxygenase family.</text>
</comment>
<evidence type="ECO:0000313" key="9">
    <source>
        <dbReference type="Proteomes" id="UP001142393"/>
    </source>
</evidence>
<evidence type="ECO:0000256" key="6">
    <source>
        <dbReference type="SAM" id="MobiDB-lite"/>
    </source>
</evidence>
<keyword evidence="5" id="KW-0560">Oxidoreductase</keyword>
<keyword evidence="3" id="KW-0285">Flavoprotein</keyword>